<gene>
    <name evidence="2" type="ORF">HUN01_24920</name>
</gene>
<dbReference type="PANTHER" id="PTHR35723">
    <property type="entry name" value="POLYPHOSPHATIDYLINOSITOL PHOSPHATASE"/>
    <property type="match status" value="1"/>
</dbReference>
<proteinExistence type="predicted"/>
<dbReference type="AlphaFoldDB" id="A0A7D7R6Y2"/>
<keyword evidence="1" id="KW-0175">Coiled coil</keyword>
<accession>A0A7D7R6Y2</accession>
<keyword evidence="3" id="KW-1185">Reference proteome</keyword>
<dbReference type="RefSeq" id="WP_181928425.1">
    <property type="nucleotide sequence ID" value="NZ_CP054698.1"/>
</dbReference>
<dbReference type="Gene3D" id="3.90.550.10">
    <property type="entry name" value="Spore Coat Polysaccharide Biosynthesis Protein SpsA, Chain A"/>
    <property type="match status" value="1"/>
</dbReference>
<sequence>MITFVTFHAEVPGEDIEQSTPLDQNNLYDYQQAIDLMFKSVDKFHSNCEKVILTDLDTNVSFFSLDITVQRYPVDSRTIMLSRLVSQLHFLKSHEFKSDIVFLDSDILVNDNIESLFSQEFDLALTVRDDKEMPINGGVIYISKRNKEAVVAFFEKLYLLYTEKYIEKSQWWGDQHALADAINWQKGSQVDPGNIEIDSIKILLLSCDIYNFSPDYESDLDVYELKERKVLHFKGPRKKYMNVYWRNYLHLYGSDDWEQEKSLLKQQVVELQNERLNLKSTIKNLQSENTELRRFMKSKVNSLRAENEVFAKNIQELNENLKKNIQELNENLKKNIQELKDDNANLEKNIQELNENLQKNIQELTENLEKNIQKLKDDNINLKKSIQELNGNLDRSIQELNENLAINIQELKDDNANLKKNINELKDDIVEIKKSNFWKLREQYLRLKHLFINDK</sequence>
<dbReference type="InterPro" id="IPR029044">
    <property type="entry name" value="Nucleotide-diphossugar_trans"/>
</dbReference>
<dbReference type="EMBL" id="CP054698">
    <property type="protein sequence ID" value="QMS90666.1"/>
    <property type="molecule type" value="Genomic_DNA"/>
</dbReference>
<organism evidence="2 3">
    <name type="scientific">Nostoc edaphicum CCNP1411</name>
    <dbReference type="NCBI Taxonomy" id="1472755"/>
    <lineage>
        <taxon>Bacteria</taxon>
        <taxon>Bacillati</taxon>
        <taxon>Cyanobacteriota</taxon>
        <taxon>Cyanophyceae</taxon>
        <taxon>Nostocales</taxon>
        <taxon>Nostocaceae</taxon>
        <taxon>Nostoc</taxon>
    </lineage>
</organism>
<reference evidence="3" key="1">
    <citation type="submission" date="2020-06" db="EMBL/GenBank/DDBJ databases">
        <title>Nostoc edaphicum CCNP1411 genome.</title>
        <authorList>
            <person name="Fidor A."/>
            <person name="Grabski M."/>
            <person name="Gawor J."/>
            <person name="Gromadka R."/>
            <person name="Wegrzyn G."/>
            <person name="Mazur-Marzec H."/>
        </authorList>
    </citation>
    <scope>NUCLEOTIDE SEQUENCE [LARGE SCALE GENOMIC DNA]</scope>
    <source>
        <strain evidence="3">CCNP1411</strain>
    </source>
</reference>
<dbReference type="KEGG" id="ned:HUN01_24920"/>
<evidence type="ECO:0008006" key="4">
    <source>
        <dbReference type="Google" id="ProtNLM"/>
    </source>
</evidence>
<evidence type="ECO:0000313" key="2">
    <source>
        <dbReference type="EMBL" id="QMS90666.1"/>
    </source>
</evidence>
<dbReference type="Gene3D" id="1.20.120.20">
    <property type="entry name" value="Apolipoprotein"/>
    <property type="match status" value="1"/>
</dbReference>
<dbReference type="Proteomes" id="UP000514713">
    <property type="component" value="Chromosome"/>
</dbReference>
<dbReference type="SUPFAM" id="SSF53448">
    <property type="entry name" value="Nucleotide-diphospho-sugar transferases"/>
    <property type="match status" value="1"/>
</dbReference>
<protein>
    <recommendedName>
        <fullName evidence="4">Nucleotide-diphospho-sugar transferase domain-containing protein</fullName>
    </recommendedName>
</protein>
<evidence type="ECO:0000256" key="1">
    <source>
        <dbReference type="SAM" id="Coils"/>
    </source>
</evidence>
<dbReference type="SUPFAM" id="SSF58113">
    <property type="entry name" value="Apolipoprotein A-I"/>
    <property type="match status" value="1"/>
</dbReference>
<evidence type="ECO:0000313" key="3">
    <source>
        <dbReference type="Proteomes" id="UP000514713"/>
    </source>
</evidence>
<name>A0A7D7R6Y2_9NOSO</name>
<feature type="coiled-coil region" evidence="1">
    <location>
        <begin position="254"/>
        <end position="435"/>
    </location>
</feature>